<dbReference type="InterPro" id="IPR003141">
    <property type="entry name" value="Pol/His_phosphatase_N"/>
</dbReference>
<evidence type="ECO:0000256" key="1">
    <source>
        <dbReference type="ARBA" id="ARBA00001946"/>
    </source>
</evidence>
<comment type="catalytic activity">
    <reaction evidence="18">
        <text>2'-deoxyribonucleotide-(2'-deoxyribose 5'-phosphate)-2'-deoxyribonucleotide-DNA = a 3'-end 2'-deoxyribonucleotide-(2,3-dehydro-2,3-deoxyribose 5'-phosphate)-DNA + a 5'-end 5'-phospho-2'-deoxyribonucleoside-DNA + H(+)</text>
        <dbReference type="Rhea" id="RHEA:66592"/>
        <dbReference type="Rhea" id="RHEA-COMP:13180"/>
        <dbReference type="Rhea" id="RHEA-COMP:16897"/>
        <dbReference type="Rhea" id="RHEA-COMP:17067"/>
        <dbReference type="ChEBI" id="CHEBI:15378"/>
        <dbReference type="ChEBI" id="CHEBI:136412"/>
        <dbReference type="ChEBI" id="CHEBI:157695"/>
        <dbReference type="ChEBI" id="CHEBI:167181"/>
        <dbReference type="EC" id="4.2.99.18"/>
    </reaction>
</comment>
<organism evidence="25 26">
    <name type="scientific">Actinocorallia libanotica</name>
    <dbReference type="NCBI Taxonomy" id="46162"/>
    <lineage>
        <taxon>Bacteria</taxon>
        <taxon>Bacillati</taxon>
        <taxon>Actinomycetota</taxon>
        <taxon>Actinomycetes</taxon>
        <taxon>Streptosporangiales</taxon>
        <taxon>Thermomonosporaceae</taxon>
        <taxon>Actinocorallia</taxon>
    </lineage>
</organism>
<dbReference type="InterPro" id="IPR010996">
    <property type="entry name" value="HHH_MUS81"/>
</dbReference>
<evidence type="ECO:0000256" key="6">
    <source>
        <dbReference type="ARBA" id="ARBA00022481"/>
    </source>
</evidence>
<dbReference type="Gene3D" id="3.30.210.10">
    <property type="entry name" value="DNA polymerase, thumb domain"/>
    <property type="match status" value="1"/>
</dbReference>
<reference evidence="26" key="1">
    <citation type="journal article" date="2019" name="Int. J. Syst. Evol. Microbiol.">
        <title>The Global Catalogue of Microorganisms (GCM) 10K type strain sequencing project: providing services to taxonomists for standard genome sequencing and annotation.</title>
        <authorList>
            <consortium name="The Broad Institute Genomics Platform"/>
            <consortium name="The Broad Institute Genome Sequencing Center for Infectious Disease"/>
            <person name="Wu L."/>
            <person name="Ma J."/>
        </authorList>
    </citation>
    <scope>NUCLEOTIDE SEQUENCE [LARGE SCALE GENOMIC DNA]</scope>
    <source>
        <strain evidence="26">JCM 10696</strain>
    </source>
</reference>
<comment type="catalytic activity">
    <reaction evidence="19">
        <text>a 5'-end 2'-deoxyribose-2'-deoxyribonucleotide-DNA = (2E,4S)-4-hydroxypenten-2-al-5-phosphate + a 5'-end 5'-phospho-2'-deoxyribonucleoside-DNA + H(+)</text>
        <dbReference type="Rhea" id="RHEA:76255"/>
        <dbReference type="Rhea" id="RHEA-COMP:13180"/>
        <dbReference type="Rhea" id="RHEA-COMP:18657"/>
        <dbReference type="ChEBI" id="CHEBI:15378"/>
        <dbReference type="ChEBI" id="CHEBI:136412"/>
        <dbReference type="ChEBI" id="CHEBI:195194"/>
        <dbReference type="ChEBI" id="CHEBI:195195"/>
    </reaction>
</comment>
<keyword evidence="8" id="KW-0808">Transferase</keyword>
<dbReference type="InterPro" id="IPR037160">
    <property type="entry name" value="DNA_Pol_thumb_sf"/>
</dbReference>
<dbReference type="RefSeq" id="WP_344247045.1">
    <property type="nucleotide sequence ID" value="NZ_BAAAHH010000056.1"/>
</dbReference>
<comment type="function">
    <text evidence="20">Repair polymerase that plays a key role in base-excision repair. During this process, the damaged base is excised by specific DNA glycosylases, the DNA backbone is nicked at the abasic site by an apurinic/apyrimidic (AP) endonuclease, and POLB removes 5'-deoxyribose-phosphate from the preincised AP site acting as a 5'-deoxyribose-phosphate lyase (5'-dRP lyase); through its DNA polymerase activity, it adds one nucleotide to the 3' end of the arising single-nucleotide gap. Conducts 'gap-filling' DNA synthesis in a stepwise distributive fashion rather than in a processive fashion as for other DNA polymerases. It is also able to cleave sugar-phosphate bonds 3' to an intact AP site, acting as an AP lyase.</text>
</comment>
<comment type="caution">
    <text evidence="25">The sequence shown here is derived from an EMBL/GenBank/DDBJ whole genome shotgun (WGS) entry which is preliminary data.</text>
</comment>
<name>A0ABP4CH43_9ACTN</name>
<dbReference type="EC" id="2.7.7.7" evidence="3"/>
<keyword evidence="13" id="KW-0239">DNA-directed DNA polymerase</keyword>
<comment type="catalytic activity">
    <reaction evidence="21">
        <text>DNA(n) + a 2'-deoxyribonucleoside 5'-triphosphate = DNA(n+1) + diphosphate</text>
        <dbReference type="Rhea" id="RHEA:22508"/>
        <dbReference type="Rhea" id="RHEA-COMP:17339"/>
        <dbReference type="Rhea" id="RHEA-COMP:17340"/>
        <dbReference type="ChEBI" id="CHEBI:33019"/>
        <dbReference type="ChEBI" id="CHEBI:61560"/>
        <dbReference type="ChEBI" id="CHEBI:173112"/>
        <dbReference type="EC" id="2.7.7.7"/>
    </reaction>
</comment>
<evidence type="ECO:0000256" key="17">
    <source>
        <dbReference type="ARBA" id="ARBA00035726"/>
    </source>
</evidence>
<dbReference type="InterPro" id="IPR027421">
    <property type="entry name" value="DNA_pol_lamdba_lyase_dom_sf"/>
</dbReference>
<dbReference type="InterPro" id="IPR004013">
    <property type="entry name" value="PHP_dom"/>
</dbReference>
<dbReference type="Pfam" id="PF14791">
    <property type="entry name" value="DNA_pol_B_thumb"/>
    <property type="match status" value="1"/>
</dbReference>
<dbReference type="InterPro" id="IPR010994">
    <property type="entry name" value="RuvA_2-like"/>
</dbReference>
<dbReference type="InterPro" id="IPR043519">
    <property type="entry name" value="NT_sf"/>
</dbReference>
<dbReference type="SMART" id="SM00278">
    <property type="entry name" value="HhH1"/>
    <property type="match status" value="3"/>
</dbReference>
<keyword evidence="25" id="KW-0540">Nuclease</keyword>
<evidence type="ECO:0000256" key="20">
    <source>
        <dbReference type="ARBA" id="ARBA00045548"/>
    </source>
</evidence>
<dbReference type="InterPro" id="IPR002054">
    <property type="entry name" value="DNA-dir_DNA_pol_X"/>
</dbReference>
<evidence type="ECO:0000259" key="24">
    <source>
        <dbReference type="SMART" id="SM00483"/>
    </source>
</evidence>
<keyword evidence="11" id="KW-0227">DNA damage</keyword>
<keyword evidence="25" id="KW-0269">Exonuclease</keyword>
<evidence type="ECO:0000256" key="9">
    <source>
        <dbReference type="ARBA" id="ARBA00022695"/>
    </source>
</evidence>
<feature type="domain" description="Helix-hairpin-helix DNA-binding motif class 1" evidence="22">
    <location>
        <begin position="124"/>
        <end position="143"/>
    </location>
</feature>
<evidence type="ECO:0000256" key="5">
    <source>
        <dbReference type="ARBA" id="ARBA00020020"/>
    </source>
</evidence>
<evidence type="ECO:0000256" key="3">
    <source>
        <dbReference type="ARBA" id="ARBA00012417"/>
    </source>
</evidence>
<evidence type="ECO:0000313" key="25">
    <source>
        <dbReference type="EMBL" id="GAA0968388.1"/>
    </source>
</evidence>
<dbReference type="SUPFAM" id="SSF47781">
    <property type="entry name" value="RuvA domain 2-like"/>
    <property type="match status" value="1"/>
</dbReference>
<evidence type="ECO:0000259" key="23">
    <source>
        <dbReference type="SMART" id="SM00481"/>
    </source>
</evidence>
<dbReference type="PRINTS" id="PR00870">
    <property type="entry name" value="DNAPOLXBETA"/>
</dbReference>
<dbReference type="EMBL" id="BAAAHH010000056">
    <property type="protein sequence ID" value="GAA0968388.1"/>
    <property type="molecule type" value="Genomic_DNA"/>
</dbReference>
<gene>
    <name evidence="25" type="primary">polX</name>
    <name evidence="25" type="ORF">GCM10009550_73680</name>
</gene>
<evidence type="ECO:0000313" key="26">
    <source>
        <dbReference type="Proteomes" id="UP001500665"/>
    </source>
</evidence>
<dbReference type="SUPFAM" id="SSF89550">
    <property type="entry name" value="PHP domain-like"/>
    <property type="match status" value="1"/>
</dbReference>
<dbReference type="SUPFAM" id="SSF47802">
    <property type="entry name" value="DNA polymerase beta, N-terminal domain-like"/>
    <property type="match status" value="1"/>
</dbReference>
<dbReference type="Gene3D" id="3.30.460.10">
    <property type="entry name" value="Beta Polymerase, domain 2"/>
    <property type="match status" value="1"/>
</dbReference>
<evidence type="ECO:0000256" key="13">
    <source>
        <dbReference type="ARBA" id="ARBA00022932"/>
    </source>
</evidence>
<comment type="subcellular location">
    <subcellularLocation>
        <location evidence="2">Cytoplasm</location>
    </subcellularLocation>
</comment>
<keyword evidence="7" id="KW-0237">DNA synthesis</keyword>
<evidence type="ECO:0000256" key="11">
    <source>
        <dbReference type="ARBA" id="ARBA00022763"/>
    </source>
</evidence>
<evidence type="ECO:0000256" key="10">
    <source>
        <dbReference type="ARBA" id="ARBA00022705"/>
    </source>
</evidence>
<dbReference type="Pfam" id="PF14716">
    <property type="entry name" value="HHH_8"/>
    <property type="match status" value="1"/>
</dbReference>
<evidence type="ECO:0000256" key="12">
    <source>
        <dbReference type="ARBA" id="ARBA00022843"/>
    </source>
</evidence>
<dbReference type="Gene3D" id="3.20.20.140">
    <property type="entry name" value="Metal-dependent hydrolases"/>
    <property type="match status" value="1"/>
</dbReference>
<evidence type="ECO:0000256" key="8">
    <source>
        <dbReference type="ARBA" id="ARBA00022679"/>
    </source>
</evidence>
<dbReference type="InterPro" id="IPR047967">
    <property type="entry name" value="PolX_PHP"/>
</dbReference>
<dbReference type="InterPro" id="IPR029398">
    <property type="entry name" value="PolB_thumb"/>
</dbReference>
<feature type="domain" description="DNA-directed DNA polymerase X" evidence="24">
    <location>
        <begin position="3"/>
        <end position="306"/>
    </location>
</feature>
<dbReference type="Proteomes" id="UP001500665">
    <property type="component" value="Unassembled WGS sequence"/>
</dbReference>
<dbReference type="PANTHER" id="PTHR36928">
    <property type="entry name" value="PHOSPHATASE YCDX-RELATED"/>
    <property type="match status" value="1"/>
</dbReference>
<keyword evidence="15" id="KW-0234">DNA repair</keyword>
<evidence type="ECO:0000256" key="4">
    <source>
        <dbReference type="ARBA" id="ARBA00012720"/>
    </source>
</evidence>
<keyword evidence="6" id="KW-0488">Methylation</keyword>
<keyword evidence="25" id="KW-0378">Hydrolase</keyword>
<keyword evidence="12" id="KW-0832">Ubl conjugation</keyword>
<dbReference type="Gene3D" id="1.10.150.110">
    <property type="entry name" value="DNA polymerase beta, N-terminal domain-like"/>
    <property type="match status" value="1"/>
</dbReference>
<evidence type="ECO:0000256" key="16">
    <source>
        <dbReference type="ARBA" id="ARBA00035717"/>
    </source>
</evidence>
<evidence type="ECO:0000256" key="14">
    <source>
        <dbReference type="ARBA" id="ARBA00023053"/>
    </source>
</evidence>
<dbReference type="Pfam" id="PF02811">
    <property type="entry name" value="PHP"/>
    <property type="match status" value="1"/>
</dbReference>
<dbReference type="CDD" id="cd07436">
    <property type="entry name" value="PHP_PolX"/>
    <property type="match status" value="1"/>
</dbReference>
<evidence type="ECO:0000256" key="19">
    <source>
        <dbReference type="ARBA" id="ARBA00044678"/>
    </source>
</evidence>
<dbReference type="Pfam" id="PF14520">
    <property type="entry name" value="HHH_5"/>
    <property type="match status" value="1"/>
</dbReference>
<evidence type="ECO:0000256" key="15">
    <source>
        <dbReference type="ARBA" id="ARBA00023204"/>
    </source>
</evidence>
<feature type="domain" description="Helix-hairpin-helix DNA-binding motif class 1" evidence="22">
    <location>
        <begin position="89"/>
        <end position="108"/>
    </location>
</feature>
<evidence type="ECO:0000256" key="7">
    <source>
        <dbReference type="ARBA" id="ARBA00022634"/>
    </source>
</evidence>
<dbReference type="InterPro" id="IPR050243">
    <property type="entry name" value="PHP_phosphatase"/>
</dbReference>
<feature type="domain" description="Polymerase/histidinol phosphatase N-terminal" evidence="23">
    <location>
        <begin position="330"/>
        <end position="408"/>
    </location>
</feature>
<sequence length="566" mass="61555">MARANEAAAEALREYADLFALEGGDPFRVRSYQRAAKAIAGHPEDLRPGHARDVPGVGSAIAAKVEEFLGRGGFRQLDELRAKVPPGVRRLMAVPSLGPKTALFLYRELGIDSVESLAQAIDGGRLRGVRGMGPKTVENLRRGIERQRQAGERVHLGVACALADQVVESLPGAERVAVAGSVRRMCETVGDIDVLVAGPAELMSVFTAQPYVAEVLASGDDKTSVRTEQGLQVDLRRVPVGSWGSALLYFTGSADHNVRLRELAVRKGWKLSEYGLSDGDRVLASRTEEEVYAALGMQWVPPPLREDRGEVEAALRHELPVLVEQADLRGDLHTHTDLTDGIASLEDMAAAAAARGLAYYAVTDHAPDLAMQRMTLEKALAQRESLARLQERYPGMRLLHGTELNIGPDGSVDWPLEVLEGFDVRVASVHSHFTQSRAEMTRRLIAACENPGVQIIGHPTTRKIGRRPMVDADWTAVFQAAARTGTVLEIDSYPDRADLPSDLVRLARHQGARFSIDSDAHAVPHLAHTRFGVGVAQRAGLTREDVVNTWPLERLLAFLKGSADGR</sequence>
<dbReference type="PANTHER" id="PTHR36928:SF1">
    <property type="entry name" value="PHOSPHATASE YCDX-RELATED"/>
    <property type="match status" value="1"/>
</dbReference>
<evidence type="ECO:0000256" key="21">
    <source>
        <dbReference type="ARBA" id="ARBA00049244"/>
    </source>
</evidence>
<dbReference type="Gene3D" id="1.10.150.20">
    <property type="entry name" value="5' to 3' exonuclease, C-terminal subdomain"/>
    <property type="match status" value="1"/>
</dbReference>
<feature type="domain" description="Helix-hairpin-helix DNA-binding motif class 1" evidence="22">
    <location>
        <begin position="49"/>
        <end position="68"/>
    </location>
</feature>
<dbReference type="EC" id="4.2.99.18" evidence="4"/>
<comment type="cofactor">
    <cofactor evidence="1">
        <name>Mg(2+)</name>
        <dbReference type="ChEBI" id="CHEBI:18420"/>
    </cofactor>
</comment>
<keyword evidence="26" id="KW-1185">Reference proteome</keyword>
<dbReference type="InterPro" id="IPR003583">
    <property type="entry name" value="Hlx-hairpin-Hlx_DNA-bd_motif"/>
</dbReference>
<keyword evidence="10" id="KW-0235">DNA replication</keyword>
<protein>
    <recommendedName>
        <fullName evidence="5">DNA polymerase beta</fullName>
        <ecNumber evidence="3">2.7.7.7</ecNumber>
        <ecNumber evidence="4">4.2.99.18</ecNumber>
    </recommendedName>
    <alternativeName>
        <fullName evidence="16">5'-deoxyribose-phosphate lyase</fullName>
    </alternativeName>
    <alternativeName>
        <fullName evidence="17">AP lyase</fullName>
    </alternativeName>
</protein>
<dbReference type="SUPFAM" id="SSF81301">
    <property type="entry name" value="Nucleotidyltransferase"/>
    <property type="match status" value="1"/>
</dbReference>
<dbReference type="PIRSF" id="PIRSF005047">
    <property type="entry name" value="UCP005047_YshC"/>
    <property type="match status" value="1"/>
</dbReference>
<dbReference type="InterPro" id="IPR022311">
    <property type="entry name" value="PolX-like"/>
</dbReference>
<evidence type="ECO:0000256" key="18">
    <source>
        <dbReference type="ARBA" id="ARBA00044632"/>
    </source>
</evidence>
<dbReference type="InterPro" id="IPR002008">
    <property type="entry name" value="DNA_pol_X_beta-like"/>
</dbReference>
<dbReference type="CDD" id="cd00141">
    <property type="entry name" value="NT_POLXc"/>
    <property type="match status" value="1"/>
</dbReference>
<evidence type="ECO:0000259" key="22">
    <source>
        <dbReference type="SMART" id="SM00278"/>
    </source>
</evidence>
<accession>A0ABP4CH43</accession>
<dbReference type="SMART" id="SM00483">
    <property type="entry name" value="POLXc"/>
    <property type="match status" value="1"/>
</dbReference>
<dbReference type="GO" id="GO:0004527">
    <property type="term" value="F:exonuclease activity"/>
    <property type="evidence" value="ECO:0007669"/>
    <property type="project" value="UniProtKB-KW"/>
</dbReference>
<dbReference type="InterPro" id="IPR016195">
    <property type="entry name" value="Pol/histidinol_Pase-like"/>
</dbReference>
<proteinExistence type="predicted"/>
<keyword evidence="14" id="KW-0915">Sodium</keyword>
<dbReference type="SMART" id="SM00481">
    <property type="entry name" value="POLIIIAc"/>
    <property type="match status" value="1"/>
</dbReference>
<keyword evidence="9" id="KW-0548">Nucleotidyltransferase</keyword>
<evidence type="ECO:0000256" key="2">
    <source>
        <dbReference type="ARBA" id="ARBA00004496"/>
    </source>
</evidence>